<evidence type="ECO:0008006" key="3">
    <source>
        <dbReference type="Google" id="ProtNLM"/>
    </source>
</evidence>
<accession>A0ABW9RQE4</accession>
<proteinExistence type="predicted"/>
<sequence length="131" mass="14841">MLKNSKDISLLLKSMGLFTLIAIALLVFGSQYEETKYPLIGKGSPLQGKVIATGASQSVAYVKFDDGHEFKLPYARNNLYTPFYLNTFIQVGDSLFKKQNSDTLTIIRNRDRFVFVLGEELNNRLGPQWNE</sequence>
<dbReference type="EMBL" id="SMLW01000571">
    <property type="protein sequence ID" value="MTI26236.1"/>
    <property type="molecule type" value="Genomic_DNA"/>
</dbReference>
<protein>
    <recommendedName>
        <fullName evidence="3">DUF4369 domain-containing protein</fullName>
    </recommendedName>
</protein>
<reference evidence="1 2" key="1">
    <citation type="submission" date="2019-02" db="EMBL/GenBank/DDBJ databases">
        <authorList>
            <person name="Goldberg S.R."/>
            <person name="Haltli B.A."/>
            <person name="Correa H."/>
            <person name="Russell K.G."/>
        </authorList>
    </citation>
    <scope>NUCLEOTIDE SEQUENCE [LARGE SCALE GENOMIC DNA]</scope>
    <source>
        <strain evidence="1 2">JCM 16186</strain>
    </source>
</reference>
<dbReference type="Proteomes" id="UP000798808">
    <property type="component" value="Unassembled WGS sequence"/>
</dbReference>
<name>A0ABW9RQE4_9BACT</name>
<evidence type="ECO:0000313" key="2">
    <source>
        <dbReference type="Proteomes" id="UP000798808"/>
    </source>
</evidence>
<evidence type="ECO:0000313" key="1">
    <source>
        <dbReference type="EMBL" id="MTI26236.1"/>
    </source>
</evidence>
<gene>
    <name evidence="1" type="ORF">E1163_14860</name>
</gene>
<keyword evidence="2" id="KW-1185">Reference proteome</keyword>
<organism evidence="1 2">
    <name type="scientific">Fulvivirga kasyanovii</name>
    <dbReference type="NCBI Taxonomy" id="396812"/>
    <lineage>
        <taxon>Bacteria</taxon>
        <taxon>Pseudomonadati</taxon>
        <taxon>Bacteroidota</taxon>
        <taxon>Cytophagia</taxon>
        <taxon>Cytophagales</taxon>
        <taxon>Fulvivirgaceae</taxon>
        <taxon>Fulvivirga</taxon>
    </lineage>
</organism>
<comment type="caution">
    <text evidence="1">The sequence shown here is derived from an EMBL/GenBank/DDBJ whole genome shotgun (WGS) entry which is preliminary data.</text>
</comment>